<dbReference type="Gene3D" id="1.10.220.150">
    <property type="entry name" value="Arf GTPase activating protein"/>
    <property type="match status" value="1"/>
</dbReference>
<accession>A0A9P7QC77</accession>
<reference evidence="5 6" key="1">
    <citation type="journal article" date="2020" name="bioRxiv">
        <title>Whole genome comparisons of ergot fungi reveals the divergence and evolution of species within the genus Claviceps are the result of varying mechanisms driving genome evolution and host range expansion.</title>
        <authorList>
            <person name="Wyka S.A."/>
            <person name="Mondo S.J."/>
            <person name="Liu M."/>
            <person name="Dettman J."/>
            <person name="Nalam V."/>
            <person name="Broders K.D."/>
        </authorList>
    </citation>
    <scope>NUCLEOTIDE SEQUENCE [LARGE SCALE GENOMIC DNA]</scope>
    <source>
        <strain evidence="5 6">Clav52</strain>
    </source>
</reference>
<evidence type="ECO:0000313" key="6">
    <source>
        <dbReference type="Proteomes" id="UP000707071"/>
    </source>
</evidence>
<dbReference type="PANTHER" id="PTHR45705">
    <property type="entry name" value="FI20236P1"/>
    <property type="match status" value="1"/>
</dbReference>
<dbReference type="AlphaFoldDB" id="A0A9P7QC77"/>
<feature type="compositionally biased region" description="Polar residues" evidence="2">
    <location>
        <begin position="605"/>
        <end position="628"/>
    </location>
</feature>
<dbReference type="CDD" id="cd08204">
    <property type="entry name" value="ArfGap"/>
    <property type="match status" value="1"/>
</dbReference>
<evidence type="ECO:0000259" key="4">
    <source>
        <dbReference type="PROSITE" id="PS50115"/>
    </source>
</evidence>
<dbReference type="SMART" id="SM00165">
    <property type="entry name" value="UBA"/>
    <property type="match status" value="1"/>
</dbReference>
<dbReference type="FunFam" id="1.10.220.150:FF:000026">
    <property type="entry name" value="GTPase activating protein for Arf, putative"/>
    <property type="match status" value="1"/>
</dbReference>
<dbReference type="SMART" id="SM00105">
    <property type="entry name" value="ArfGap"/>
    <property type="match status" value="1"/>
</dbReference>
<feature type="compositionally biased region" description="Low complexity" evidence="2">
    <location>
        <begin position="388"/>
        <end position="404"/>
    </location>
</feature>
<dbReference type="InterPro" id="IPR015940">
    <property type="entry name" value="UBA"/>
</dbReference>
<dbReference type="PROSITE" id="PS50115">
    <property type="entry name" value="ARFGAP"/>
    <property type="match status" value="1"/>
</dbReference>
<evidence type="ECO:0000313" key="5">
    <source>
        <dbReference type="EMBL" id="KAG6288830.1"/>
    </source>
</evidence>
<dbReference type="InterPro" id="IPR038508">
    <property type="entry name" value="ArfGAP_dom_sf"/>
</dbReference>
<feature type="region of interest" description="Disordered" evidence="2">
    <location>
        <begin position="248"/>
        <end position="310"/>
    </location>
</feature>
<evidence type="ECO:0000259" key="3">
    <source>
        <dbReference type="PROSITE" id="PS50030"/>
    </source>
</evidence>
<feature type="region of interest" description="Disordered" evidence="2">
    <location>
        <begin position="492"/>
        <end position="521"/>
    </location>
</feature>
<dbReference type="InterPro" id="IPR009060">
    <property type="entry name" value="UBA-like_sf"/>
</dbReference>
<dbReference type="Pfam" id="PF01412">
    <property type="entry name" value="ArfGap"/>
    <property type="match status" value="1"/>
</dbReference>
<feature type="domain" description="UBA" evidence="3">
    <location>
        <begin position="209"/>
        <end position="249"/>
    </location>
</feature>
<proteinExistence type="predicted"/>
<feature type="compositionally biased region" description="Basic and acidic residues" evidence="2">
    <location>
        <begin position="130"/>
        <end position="141"/>
    </location>
</feature>
<dbReference type="Proteomes" id="UP000707071">
    <property type="component" value="Unassembled WGS sequence"/>
</dbReference>
<dbReference type="PANTHER" id="PTHR45705:SF7">
    <property type="entry name" value="ACTIVATING PROTEIN FOR ARF, PUTATIVE (AFU_ORTHOLOGUE AFUA_4G09120)-RELATED"/>
    <property type="match status" value="1"/>
</dbReference>
<dbReference type="InterPro" id="IPR037278">
    <property type="entry name" value="ARFGAP/RecO"/>
</dbReference>
<dbReference type="SUPFAM" id="SSF46934">
    <property type="entry name" value="UBA-like"/>
    <property type="match status" value="1"/>
</dbReference>
<feature type="region of interest" description="Disordered" evidence="2">
    <location>
        <begin position="126"/>
        <end position="156"/>
    </location>
</feature>
<sequence>MSGVLSKRQQARNEKALQDLVHNIPGNNQCADCHARNPAWASWSLGVFLCMRCATIHRKLGTHVSKVKSLSMDSWSNEQVDNMRKVGNVASNQIYNPESKRPPVPVDVDEADSAMERFIRQKYIHNVATESRKSRSPRSDEGIPPPLPPKNSTKFGFRSASSIFPLSSRVRKEHRDATILSDGDVDSSTLANKPSRLFGSAVDYDGTEDLDRKVARLREMGFQDSQRNAIVLKGVNGDMNRAIEALVRLGEGRSRSPGPAPPPRDPVLRSVKSMTPLTSRSSSPGLGLSLNVPPKPSNIDRPATSSTASTNPFDMMAIAQPQTAQSTGSLHHKNPYSGTNNPFGQPAHQVDLVGPAFQSLGPSSSQPTSFPPNHAGVMSQIPSPQILQQQQQQQQQQHQQHQQHMLTSGPTGMQQYQPITFQNNAIYPQIVPQMLQPMQTGYNPFLSRPSGPTSLPQSTMVGSALGNSVNNPYARSPAIRLGSPTLGQIPEQATSSFTQSPPFMTTSPQHSSMSTNPFFLNNPLQQMPLEQQQQLPPQQVQQPTSISGHQAHANQQLYLQHSRYDKASILALYNQPGSNFHPQAAAEPNPAITTPSIPNGEAFTAQPTQHPVMEQQSHSVSQRPPGNNNPFMSETMATQARHISRESMNLGLDMSWTNGRHSPDAFASLSARHA</sequence>
<keyword evidence="1" id="KW-0862">Zinc</keyword>
<protein>
    <recommendedName>
        <fullName evidence="7">GTS1-transcription factor of the Gcs1p/Glo3p/Sps18p family</fullName>
    </recommendedName>
</protein>
<organism evidence="5 6">
    <name type="scientific">Claviceps aff. purpurea</name>
    <dbReference type="NCBI Taxonomy" id="1967640"/>
    <lineage>
        <taxon>Eukaryota</taxon>
        <taxon>Fungi</taxon>
        <taxon>Dikarya</taxon>
        <taxon>Ascomycota</taxon>
        <taxon>Pezizomycotina</taxon>
        <taxon>Sordariomycetes</taxon>
        <taxon>Hypocreomycetidae</taxon>
        <taxon>Hypocreales</taxon>
        <taxon>Clavicipitaceae</taxon>
        <taxon>Claviceps</taxon>
    </lineage>
</organism>
<dbReference type="InterPro" id="IPR001164">
    <property type="entry name" value="ArfGAP_dom"/>
</dbReference>
<feature type="compositionally biased region" description="Polar residues" evidence="2">
    <location>
        <begin position="405"/>
        <end position="415"/>
    </location>
</feature>
<dbReference type="EMBL" id="SRRH01000445">
    <property type="protein sequence ID" value="KAG6288830.1"/>
    <property type="molecule type" value="Genomic_DNA"/>
</dbReference>
<evidence type="ECO:0008006" key="7">
    <source>
        <dbReference type="Google" id="ProtNLM"/>
    </source>
</evidence>
<feature type="region of interest" description="Disordered" evidence="2">
    <location>
        <begin position="358"/>
        <end position="415"/>
    </location>
</feature>
<keyword evidence="1" id="KW-0863">Zinc-finger</keyword>
<dbReference type="PRINTS" id="PR00405">
    <property type="entry name" value="REVINTRACTNG"/>
</dbReference>
<evidence type="ECO:0000256" key="2">
    <source>
        <dbReference type="SAM" id="MobiDB-lite"/>
    </source>
</evidence>
<feature type="compositionally biased region" description="Low complexity" evidence="2">
    <location>
        <begin position="275"/>
        <end position="290"/>
    </location>
</feature>
<feature type="domain" description="Arf-GAP" evidence="4">
    <location>
        <begin position="14"/>
        <end position="136"/>
    </location>
</feature>
<dbReference type="Gene3D" id="1.10.8.10">
    <property type="entry name" value="DNA helicase RuvA subunit, C-terminal domain"/>
    <property type="match status" value="1"/>
</dbReference>
<dbReference type="PROSITE" id="PS50030">
    <property type="entry name" value="UBA"/>
    <property type="match status" value="1"/>
</dbReference>
<dbReference type="GO" id="GO:0005737">
    <property type="term" value="C:cytoplasm"/>
    <property type="evidence" value="ECO:0007669"/>
    <property type="project" value="TreeGrafter"/>
</dbReference>
<dbReference type="SUPFAM" id="SSF57863">
    <property type="entry name" value="ArfGap/RecO-like zinc finger"/>
    <property type="match status" value="1"/>
</dbReference>
<name>A0A9P7QC77_9HYPO</name>
<feature type="region of interest" description="Disordered" evidence="2">
    <location>
        <begin position="589"/>
        <end position="628"/>
    </location>
</feature>
<dbReference type="InterPro" id="IPR051718">
    <property type="entry name" value="ARF_GTPase-activating"/>
</dbReference>
<comment type="caution">
    <text evidence="5">The sequence shown here is derived from an EMBL/GenBank/DDBJ whole genome shotgun (WGS) entry which is preliminary data.</text>
</comment>
<dbReference type="GO" id="GO:0008270">
    <property type="term" value="F:zinc ion binding"/>
    <property type="evidence" value="ECO:0007669"/>
    <property type="project" value="UniProtKB-KW"/>
</dbReference>
<keyword evidence="1" id="KW-0479">Metal-binding</keyword>
<feature type="compositionally biased region" description="Polar residues" evidence="2">
    <location>
        <begin position="492"/>
        <end position="519"/>
    </location>
</feature>
<gene>
    <name evidence="5" type="ORF">E4U09_005330</name>
</gene>
<dbReference type="GO" id="GO:0005096">
    <property type="term" value="F:GTPase activator activity"/>
    <property type="evidence" value="ECO:0007669"/>
    <property type="project" value="InterPro"/>
</dbReference>
<evidence type="ECO:0000256" key="1">
    <source>
        <dbReference type="PROSITE-ProRule" id="PRU00288"/>
    </source>
</evidence>
<keyword evidence="6" id="KW-1185">Reference proteome</keyword>